<comment type="caution">
    <text evidence="2">The sequence shown here is derived from an EMBL/GenBank/DDBJ whole genome shotgun (WGS) entry which is preliminary data.</text>
</comment>
<dbReference type="Proteomes" id="UP000239663">
    <property type="component" value="Unassembled WGS sequence"/>
</dbReference>
<sequence>MTIHMLVINGTMELLNTNSGEMLMVGKICVALIVLFAIYSCLSAILKPSQFDLNLKKHRRILYTIFIATTGSGVVFGGLDLDDWPYVVSLASIVVFTDLAVLLTPSILRIWQAEFLNGSELLEETLKENERLIRDTMAKVSFMSYLVQDAIYYFAKKPIPETNEEYMTELEQYLQQYGDRFGLMLDVRQYDINYSSDLEVSIQEKIRQELLLMNDIHNIGLEESKLEEYIASIYNSEIITLEEEETFIVPIQLPEYHFIVVIKKGKGSPIEIDGIHAANLVHIYDSFM</sequence>
<proteinExistence type="predicted"/>
<evidence type="ECO:0000313" key="3">
    <source>
        <dbReference type="Proteomes" id="UP000239663"/>
    </source>
</evidence>
<dbReference type="Pfam" id="PF14171">
    <property type="entry name" value="SpoIISA_toxin"/>
    <property type="match status" value="1"/>
</dbReference>
<feature type="transmembrane region" description="Helical" evidence="1">
    <location>
        <begin position="84"/>
        <end position="103"/>
    </location>
</feature>
<dbReference type="InterPro" id="IPR025940">
    <property type="entry name" value="SpoIISA_toxin"/>
</dbReference>
<feature type="transmembrane region" description="Helical" evidence="1">
    <location>
        <begin position="61"/>
        <end position="78"/>
    </location>
</feature>
<keyword evidence="1" id="KW-0812">Transmembrane</keyword>
<keyword evidence="3" id="KW-1185">Reference proteome</keyword>
<gene>
    <name evidence="2" type="ORF">CYL18_07615</name>
</gene>
<evidence type="ECO:0000313" key="2">
    <source>
        <dbReference type="EMBL" id="PQD95751.1"/>
    </source>
</evidence>
<keyword evidence="1" id="KW-0472">Membrane</keyword>
<feature type="transmembrane region" description="Helical" evidence="1">
    <location>
        <begin position="22"/>
        <end position="41"/>
    </location>
</feature>
<dbReference type="GO" id="GO:0016020">
    <property type="term" value="C:membrane"/>
    <property type="evidence" value="ECO:0007669"/>
    <property type="project" value="InterPro"/>
</dbReference>
<dbReference type="AlphaFoldDB" id="A0A2S7N0Y4"/>
<reference evidence="2 3" key="1">
    <citation type="submission" date="2017-12" db="EMBL/GenBank/DDBJ databases">
        <title>Taxonomic description and draft genome of Pradoshia cofamensis Gen. nov., sp. nov., a thermotolerant bacillale isolated from anterior gut of earthworm Eisenia fetida.</title>
        <authorList>
            <person name="Saha T."/>
            <person name="Chakraborty R."/>
        </authorList>
    </citation>
    <scope>NUCLEOTIDE SEQUENCE [LARGE SCALE GENOMIC DNA]</scope>
    <source>
        <strain evidence="2 3">EAG3</strain>
    </source>
</reference>
<organism evidence="2 3">
    <name type="scientific">Pradoshia eiseniae</name>
    <dbReference type="NCBI Taxonomy" id="2064768"/>
    <lineage>
        <taxon>Bacteria</taxon>
        <taxon>Bacillati</taxon>
        <taxon>Bacillota</taxon>
        <taxon>Bacilli</taxon>
        <taxon>Bacillales</taxon>
        <taxon>Bacillaceae</taxon>
        <taxon>Pradoshia</taxon>
    </lineage>
</organism>
<accession>A0A2S7N0Y4</accession>
<dbReference type="EMBL" id="PKOZ01000003">
    <property type="protein sequence ID" value="PQD95751.1"/>
    <property type="molecule type" value="Genomic_DNA"/>
</dbReference>
<keyword evidence="1" id="KW-1133">Transmembrane helix</keyword>
<protein>
    <submittedName>
        <fullName evidence="2">Uncharacterized protein</fullName>
    </submittedName>
</protein>
<evidence type="ECO:0000256" key="1">
    <source>
        <dbReference type="SAM" id="Phobius"/>
    </source>
</evidence>
<name>A0A2S7N0Y4_9BACI</name>